<evidence type="ECO:0000256" key="1">
    <source>
        <dbReference type="SAM" id="MobiDB-lite"/>
    </source>
</evidence>
<protein>
    <submittedName>
        <fullName evidence="2">Uncharacterized protein</fullName>
    </submittedName>
</protein>
<dbReference type="EMBL" id="NRQY01000001">
    <property type="protein sequence ID" value="RUT65062.1"/>
    <property type="molecule type" value="Genomic_DNA"/>
</dbReference>
<feature type="region of interest" description="Disordered" evidence="1">
    <location>
        <begin position="71"/>
        <end position="90"/>
    </location>
</feature>
<dbReference type="AlphaFoldDB" id="A0A433ZSL2"/>
<comment type="caution">
    <text evidence="2">The sequence shown here is derived from an EMBL/GenBank/DDBJ whole genome shotgun (WGS) entry which is preliminary data.</text>
</comment>
<accession>A0A433ZSL2</accession>
<proteinExistence type="predicted"/>
<reference evidence="2 3" key="1">
    <citation type="submission" date="2017-08" db="EMBL/GenBank/DDBJ databases">
        <title>Draft genome sequence of pheromone producing symbiont Morganella morganii, of the female New Zealand grass grub Costelytra giveni.</title>
        <authorList>
            <person name="Laugraud A."/>
            <person name="Young S.D."/>
            <person name="Hurst M.H."/>
        </authorList>
    </citation>
    <scope>NUCLEOTIDE SEQUENCE [LARGE SCALE GENOMIC DNA]</scope>
    <source>
        <strain evidence="2 3">MMsCG</strain>
    </source>
</reference>
<organism evidence="2 3">
    <name type="scientific">Morganella morganii</name>
    <name type="common">Proteus morganii</name>
    <dbReference type="NCBI Taxonomy" id="582"/>
    <lineage>
        <taxon>Bacteria</taxon>
        <taxon>Pseudomonadati</taxon>
        <taxon>Pseudomonadota</taxon>
        <taxon>Gammaproteobacteria</taxon>
        <taxon>Enterobacterales</taxon>
        <taxon>Morganellaceae</taxon>
        <taxon>Morganella</taxon>
    </lineage>
</organism>
<gene>
    <name evidence="2" type="ORF">CKG00_00600</name>
</gene>
<sequence>MRGFFWSQGESYEELPATNPPRAVKAIISRLFRRKVKDIIITFSVNSVARSTGHIRGDVLLILNIKSAVNSPLSPEISGKDDKKDKKQIK</sequence>
<evidence type="ECO:0000313" key="3">
    <source>
        <dbReference type="Proteomes" id="UP000286908"/>
    </source>
</evidence>
<name>A0A433ZSL2_MORMO</name>
<dbReference type="Proteomes" id="UP000286908">
    <property type="component" value="Unassembled WGS sequence"/>
</dbReference>
<evidence type="ECO:0000313" key="2">
    <source>
        <dbReference type="EMBL" id="RUT65062.1"/>
    </source>
</evidence>